<dbReference type="GO" id="GO:0004803">
    <property type="term" value="F:transposase activity"/>
    <property type="evidence" value="ECO:0007669"/>
    <property type="project" value="InterPro"/>
</dbReference>
<evidence type="ECO:0000256" key="1">
    <source>
        <dbReference type="ARBA" id="ARBA00009964"/>
    </source>
</evidence>
<dbReference type="NCBIfam" id="NF033516">
    <property type="entry name" value="transpos_IS3"/>
    <property type="match status" value="1"/>
</dbReference>
<evidence type="ECO:0000313" key="4">
    <source>
        <dbReference type="EMBL" id="WHT95658.1"/>
    </source>
</evidence>
<accession>A0AAJ6FZW1</accession>
<dbReference type="SUPFAM" id="SSF46689">
    <property type="entry name" value="Homeodomain-like"/>
    <property type="match status" value="1"/>
</dbReference>
<dbReference type="GO" id="GO:0006313">
    <property type="term" value="P:DNA transposition"/>
    <property type="evidence" value="ECO:0007669"/>
    <property type="project" value="InterPro"/>
</dbReference>
<dbReference type="InterPro" id="IPR048020">
    <property type="entry name" value="Transpos_IS3"/>
</dbReference>
<comment type="similarity">
    <text evidence="1">Belongs to the transposase 8 family.</text>
</comment>
<dbReference type="RefSeq" id="WP_094301244.1">
    <property type="nucleotide sequence ID" value="NZ_CAHPQZ010000100.1"/>
</dbReference>
<dbReference type="InterPro" id="IPR002514">
    <property type="entry name" value="Transposase_8"/>
</dbReference>
<sequence length="369" mass="43097">MKKARFTETQIVNILKLADSGMKVEDICRQNGISNATYYNWKSKYGGMEANDVKRLKELEDENAKLKKLFAEVSLENHAMKELFGKKGLVVAEKKSCAQSLKAAGLSVIRACKLTSLPRASFYRKTQNWREKDRIVIDAIQSVLAKSPQSGFWKCYFRLRFQGYPFNHKRVYRVYCRLGLNLKLRVKKVLPKREKRPLVIEKVPNIQWALDFMHDSLYCGKRFRTLNIIDEGTRECLAIEVDTSLPAERVIRVLERLKAERGLPKQIRVDNGPELISVNLLNYCEDNQILLCHIQPGKPQQNGFIERFNGSFRREFLNAYLFESLSQVRELAWFWLQDYNQNRTHESLNHLPPEAYRKQLENSNLMCLN</sequence>
<dbReference type="PANTHER" id="PTHR47515">
    <property type="entry name" value="LOW CALCIUM RESPONSE LOCUS PROTEIN T"/>
    <property type="match status" value="1"/>
</dbReference>
<evidence type="ECO:0000313" key="5">
    <source>
        <dbReference type="Proteomes" id="UP000682358"/>
    </source>
</evidence>
<name>A0AAJ6FZW1_PRORE</name>
<dbReference type="InterPro" id="IPR001584">
    <property type="entry name" value="Integrase_cat-core"/>
</dbReference>
<dbReference type="GO" id="GO:0003677">
    <property type="term" value="F:DNA binding"/>
    <property type="evidence" value="ECO:0007669"/>
    <property type="project" value="InterPro"/>
</dbReference>
<dbReference type="Proteomes" id="UP000682358">
    <property type="component" value="Chromosome"/>
</dbReference>
<dbReference type="Pfam" id="PF13683">
    <property type="entry name" value="rve_3"/>
    <property type="match status" value="1"/>
</dbReference>
<organism evidence="4 5">
    <name type="scientific">Providencia rettgeri</name>
    <dbReference type="NCBI Taxonomy" id="587"/>
    <lineage>
        <taxon>Bacteria</taxon>
        <taxon>Pseudomonadati</taxon>
        <taxon>Pseudomonadota</taxon>
        <taxon>Gammaproteobacteria</taxon>
        <taxon>Enterobacterales</taxon>
        <taxon>Morganellaceae</taxon>
        <taxon>Providencia</taxon>
    </lineage>
</organism>
<dbReference type="Pfam" id="PF01527">
    <property type="entry name" value="HTH_Tnp_1"/>
    <property type="match status" value="1"/>
</dbReference>
<dbReference type="PROSITE" id="PS50994">
    <property type="entry name" value="INTEGRASE"/>
    <property type="match status" value="1"/>
</dbReference>
<evidence type="ECO:0000256" key="2">
    <source>
        <dbReference type="SAM" id="Coils"/>
    </source>
</evidence>
<dbReference type="PANTHER" id="PTHR47515:SF2">
    <property type="entry name" value="INTEGRASE CORE DOMAIN PROTEIN"/>
    <property type="match status" value="1"/>
</dbReference>
<protein>
    <submittedName>
        <fullName evidence="4">IS3 family transposase</fullName>
    </submittedName>
</protein>
<keyword evidence="2" id="KW-0175">Coiled coil</keyword>
<reference evidence="4" key="1">
    <citation type="submission" date="2021-06" db="EMBL/GenBank/DDBJ databases">
        <title>Emergence of genetically related NDM-1-producing Providencia rettgeri strains in Argentina.</title>
        <authorList>
            <person name="Pasteran F."/>
            <person name="Meo A."/>
            <person name="Gomez S."/>
            <person name="Derdoy L."/>
            <person name="Albronoz E."/>
            <person name="Faccone D."/>
            <person name="Guerriero L."/>
            <person name="Archuby D."/>
            <person name="Tarzia A."/>
            <person name="Lopez M."/>
            <person name="Corso A."/>
        </authorList>
    </citation>
    <scope>NUCLEOTIDE SEQUENCE</scope>
    <source>
        <strain evidence="4">PreM15628</strain>
    </source>
</reference>
<dbReference type="EMBL" id="CP076405">
    <property type="protein sequence ID" value="WHT95658.1"/>
    <property type="molecule type" value="Genomic_DNA"/>
</dbReference>
<dbReference type="InterPro" id="IPR009057">
    <property type="entry name" value="Homeodomain-like_sf"/>
</dbReference>
<gene>
    <name evidence="4" type="ORF">KOF27_12395</name>
</gene>
<dbReference type="InterPro" id="IPR036397">
    <property type="entry name" value="RNaseH_sf"/>
</dbReference>
<dbReference type="SUPFAM" id="SSF53098">
    <property type="entry name" value="Ribonuclease H-like"/>
    <property type="match status" value="1"/>
</dbReference>
<dbReference type="InterPro" id="IPR012337">
    <property type="entry name" value="RNaseH-like_sf"/>
</dbReference>
<dbReference type="Gene3D" id="3.30.420.10">
    <property type="entry name" value="Ribonuclease H-like superfamily/Ribonuclease H"/>
    <property type="match status" value="1"/>
</dbReference>
<feature type="domain" description="Integrase catalytic" evidence="3">
    <location>
        <begin position="200"/>
        <end position="360"/>
    </location>
</feature>
<dbReference type="GO" id="GO:0015074">
    <property type="term" value="P:DNA integration"/>
    <property type="evidence" value="ECO:0007669"/>
    <property type="project" value="InterPro"/>
</dbReference>
<feature type="coiled-coil region" evidence="2">
    <location>
        <begin position="49"/>
        <end position="76"/>
    </location>
</feature>
<proteinExistence type="inferred from homology"/>
<evidence type="ECO:0000259" key="3">
    <source>
        <dbReference type="PROSITE" id="PS50994"/>
    </source>
</evidence>
<dbReference type="AlphaFoldDB" id="A0AAJ6FZW1"/>